<dbReference type="PANTHER" id="PTHR30629">
    <property type="entry name" value="PROPHAGE INTEGRASE"/>
    <property type="match status" value="1"/>
</dbReference>
<dbReference type="InterPro" id="IPR010998">
    <property type="entry name" value="Integrase_recombinase_N"/>
</dbReference>
<dbReference type="Gene3D" id="1.10.443.10">
    <property type="entry name" value="Intergrase catalytic core"/>
    <property type="match status" value="1"/>
</dbReference>
<dbReference type="InterPro" id="IPR038488">
    <property type="entry name" value="Integrase_DNA-bd_sf"/>
</dbReference>
<organism evidence="8 9">
    <name type="scientific">Hydrogenophaga aromaticivorans</name>
    <dbReference type="NCBI Taxonomy" id="2610898"/>
    <lineage>
        <taxon>Bacteria</taxon>
        <taxon>Pseudomonadati</taxon>
        <taxon>Pseudomonadota</taxon>
        <taxon>Betaproteobacteria</taxon>
        <taxon>Burkholderiales</taxon>
        <taxon>Comamonadaceae</taxon>
        <taxon>Hydrogenophaga</taxon>
    </lineage>
</organism>
<evidence type="ECO:0000256" key="4">
    <source>
        <dbReference type="ARBA" id="ARBA00023172"/>
    </source>
</evidence>
<dbReference type="PROSITE" id="PS51898">
    <property type="entry name" value="TYR_RECOMBINASE"/>
    <property type="match status" value="1"/>
</dbReference>
<dbReference type="InterPro" id="IPR011010">
    <property type="entry name" value="DNA_brk_join_enz"/>
</dbReference>
<dbReference type="InterPro" id="IPR002104">
    <property type="entry name" value="Integrase_catalytic"/>
</dbReference>
<keyword evidence="4" id="KW-0233">DNA recombination</keyword>
<evidence type="ECO:0000256" key="1">
    <source>
        <dbReference type="ARBA" id="ARBA00008857"/>
    </source>
</evidence>
<keyword evidence="2" id="KW-0229">DNA integration</keyword>
<protein>
    <submittedName>
        <fullName evidence="8">Tyrosine-type recombinase/integrase</fullName>
    </submittedName>
</protein>
<keyword evidence="9" id="KW-1185">Reference proteome</keyword>
<dbReference type="GO" id="GO:0003677">
    <property type="term" value="F:DNA binding"/>
    <property type="evidence" value="ECO:0007669"/>
    <property type="project" value="UniProtKB-UniRule"/>
</dbReference>
<evidence type="ECO:0000313" key="8">
    <source>
        <dbReference type="EMBL" id="NWF44729.1"/>
    </source>
</evidence>
<evidence type="ECO:0000256" key="5">
    <source>
        <dbReference type="PROSITE-ProRule" id="PRU01248"/>
    </source>
</evidence>
<evidence type="ECO:0000259" key="7">
    <source>
        <dbReference type="PROSITE" id="PS51900"/>
    </source>
</evidence>
<dbReference type="Gene3D" id="3.30.160.390">
    <property type="entry name" value="Integrase, DNA-binding domain"/>
    <property type="match status" value="1"/>
</dbReference>
<dbReference type="Pfam" id="PF13356">
    <property type="entry name" value="Arm-DNA-bind_3"/>
    <property type="match status" value="1"/>
</dbReference>
<comment type="caution">
    <text evidence="8">The sequence shown here is derived from an EMBL/GenBank/DDBJ whole genome shotgun (WGS) entry which is preliminary data.</text>
</comment>
<dbReference type="InterPro" id="IPR050808">
    <property type="entry name" value="Phage_Integrase"/>
</dbReference>
<dbReference type="Gene3D" id="1.10.150.130">
    <property type="match status" value="1"/>
</dbReference>
<evidence type="ECO:0000256" key="3">
    <source>
        <dbReference type="ARBA" id="ARBA00023125"/>
    </source>
</evidence>
<feature type="domain" description="Core-binding (CB)" evidence="7">
    <location>
        <begin position="98"/>
        <end position="179"/>
    </location>
</feature>
<dbReference type="GO" id="GO:0015074">
    <property type="term" value="P:DNA integration"/>
    <property type="evidence" value="ECO:0007669"/>
    <property type="project" value="UniProtKB-KW"/>
</dbReference>
<feature type="domain" description="Tyr recombinase" evidence="6">
    <location>
        <begin position="204"/>
        <end position="381"/>
    </location>
</feature>
<accession>A0A7Y8KW47</accession>
<comment type="similarity">
    <text evidence="1">Belongs to the 'phage' integrase family.</text>
</comment>
<dbReference type="PROSITE" id="PS51900">
    <property type="entry name" value="CB"/>
    <property type="match status" value="1"/>
</dbReference>
<dbReference type="InterPro" id="IPR013762">
    <property type="entry name" value="Integrase-like_cat_sf"/>
</dbReference>
<evidence type="ECO:0000256" key="2">
    <source>
        <dbReference type="ARBA" id="ARBA00022908"/>
    </source>
</evidence>
<dbReference type="Pfam" id="PF22022">
    <property type="entry name" value="Phage_int_M"/>
    <property type="match status" value="1"/>
</dbReference>
<name>A0A7Y8KW47_9BURK</name>
<dbReference type="InterPro" id="IPR044068">
    <property type="entry name" value="CB"/>
</dbReference>
<evidence type="ECO:0000313" key="9">
    <source>
        <dbReference type="Proteomes" id="UP000545507"/>
    </source>
</evidence>
<dbReference type="SUPFAM" id="SSF56349">
    <property type="entry name" value="DNA breaking-rejoining enzymes"/>
    <property type="match status" value="1"/>
</dbReference>
<dbReference type="Pfam" id="PF00589">
    <property type="entry name" value="Phage_integrase"/>
    <property type="match status" value="1"/>
</dbReference>
<evidence type="ECO:0000259" key="6">
    <source>
        <dbReference type="PROSITE" id="PS51898"/>
    </source>
</evidence>
<dbReference type="InterPro" id="IPR025166">
    <property type="entry name" value="Integrase_DNA_bind_dom"/>
</dbReference>
<proteinExistence type="inferred from homology"/>
<keyword evidence="3 5" id="KW-0238">DNA-binding</keyword>
<dbReference type="EMBL" id="VYGV01000006">
    <property type="protein sequence ID" value="NWF44729.1"/>
    <property type="molecule type" value="Genomic_DNA"/>
</dbReference>
<dbReference type="CDD" id="cd00801">
    <property type="entry name" value="INT_P4_C"/>
    <property type="match status" value="1"/>
</dbReference>
<sequence length="404" mass="45313">MALTNTEVLKAKAGPSPIKMADGRGLYLLITPAGSKLWRWKYRFLGKEKLMAVGAYPDVSLAQARDKVDETRKQLAAGSDPMAARKFEKIARRLAVEDTFAAVAKKWWESWKAARSDSHTVYVWRRLEADVFPAIGLRPIAEIEAPELVAMMKAIEKRGALDIAKRALQTCSQIFRYAIAHGLAKRNPAVEIRPSDVLASRKKENYARLDGKELPELLRKIEVYNGSTVTRVAIKLMAMTFVRTSELIGARWEEFDLDGGRWDIPASRMKMKTPHVVPLSTQAVTLLRSLHTLTGHSALLFPGERDHQKSMSNNTILGALDRMGYAGRMTGHGFRGIASTLLHEQGWPHEHIELQLAHQERNQVSASYNHAMYLQARAQMMQAWSNYLDACVAGNVVPFRGKRA</sequence>
<dbReference type="InterPro" id="IPR053876">
    <property type="entry name" value="Phage_int_M"/>
</dbReference>
<dbReference type="Proteomes" id="UP000545507">
    <property type="component" value="Unassembled WGS sequence"/>
</dbReference>
<reference evidence="8 9" key="1">
    <citation type="submission" date="2019-09" db="EMBL/GenBank/DDBJ databases">
        <title>Hydrogenophaga aromatica sp. nov., isolated from a para-xylene-degrading enrichment culture.</title>
        <authorList>
            <person name="Tancsics A."/>
            <person name="Banerjee S."/>
        </authorList>
    </citation>
    <scope>NUCLEOTIDE SEQUENCE [LARGE SCALE GENOMIC DNA]</scope>
    <source>
        <strain evidence="8 9">D2P1</strain>
    </source>
</reference>
<dbReference type="GO" id="GO:0006310">
    <property type="term" value="P:DNA recombination"/>
    <property type="evidence" value="ECO:0007669"/>
    <property type="project" value="UniProtKB-KW"/>
</dbReference>
<dbReference type="AlphaFoldDB" id="A0A7Y8KW47"/>
<dbReference type="PANTHER" id="PTHR30629:SF2">
    <property type="entry name" value="PROPHAGE INTEGRASE INTS-RELATED"/>
    <property type="match status" value="1"/>
</dbReference>
<gene>
    <name evidence="8" type="ORF">F3K02_05600</name>
</gene>